<dbReference type="AlphaFoldDB" id="A0A6B0U891"/>
<evidence type="ECO:0000313" key="2">
    <source>
        <dbReference type="EMBL" id="MXU82243.1"/>
    </source>
</evidence>
<organism evidence="2">
    <name type="scientific">Ixodes ricinus</name>
    <name type="common">Common tick</name>
    <name type="synonym">Acarus ricinus</name>
    <dbReference type="NCBI Taxonomy" id="34613"/>
    <lineage>
        <taxon>Eukaryota</taxon>
        <taxon>Metazoa</taxon>
        <taxon>Ecdysozoa</taxon>
        <taxon>Arthropoda</taxon>
        <taxon>Chelicerata</taxon>
        <taxon>Arachnida</taxon>
        <taxon>Acari</taxon>
        <taxon>Parasitiformes</taxon>
        <taxon>Ixodida</taxon>
        <taxon>Ixodoidea</taxon>
        <taxon>Ixodidae</taxon>
        <taxon>Ixodinae</taxon>
        <taxon>Ixodes</taxon>
    </lineage>
</organism>
<name>A0A6B0U891_IXORI</name>
<protein>
    <submittedName>
        <fullName evidence="2">Putative secreted protein</fullName>
    </submittedName>
</protein>
<feature type="region of interest" description="Disordered" evidence="1">
    <location>
        <begin position="37"/>
        <end position="67"/>
    </location>
</feature>
<dbReference type="EMBL" id="GIFC01000160">
    <property type="protein sequence ID" value="MXU82243.1"/>
    <property type="molecule type" value="Transcribed_RNA"/>
</dbReference>
<reference evidence="2" key="1">
    <citation type="submission" date="2019-12" db="EMBL/GenBank/DDBJ databases">
        <title>An insight into the sialome of adult female Ixodes ricinus ticks feeding for 6 days.</title>
        <authorList>
            <person name="Perner J."/>
            <person name="Ribeiro J.M.C."/>
        </authorList>
    </citation>
    <scope>NUCLEOTIDE SEQUENCE</scope>
    <source>
        <strain evidence="2">Semi-engorged</strain>
        <tissue evidence="2">Salivary glands</tissue>
    </source>
</reference>
<sequence length="67" mass="7283">MKSLFKTFTLYCFAATEVASHHASLAVVLCCDLGSSAEKPLETTPCSTTKSTLSISSKKNKYTETHH</sequence>
<feature type="compositionally biased region" description="Low complexity" evidence="1">
    <location>
        <begin position="47"/>
        <end position="57"/>
    </location>
</feature>
<evidence type="ECO:0000256" key="1">
    <source>
        <dbReference type="SAM" id="MobiDB-lite"/>
    </source>
</evidence>
<proteinExistence type="predicted"/>
<accession>A0A6B0U891</accession>